<feature type="compositionally biased region" description="Basic and acidic residues" evidence="1">
    <location>
        <begin position="147"/>
        <end position="161"/>
    </location>
</feature>
<feature type="compositionally biased region" description="Low complexity" evidence="1">
    <location>
        <begin position="214"/>
        <end position="235"/>
    </location>
</feature>
<reference evidence="3 4" key="1">
    <citation type="submission" date="2021-01" db="EMBL/GenBank/DDBJ databases">
        <title>WGS of actinomycetes isolated from Thailand.</title>
        <authorList>
            <person name="Thawai C."/>
        </authorList>
    </citation>
    <scope>NUCLEOTIDE SEQUENCE [LARGE SCALE GENOMIC DNA]</scope>
    <source>
        <strain evidence="3 4">CA1R205</strain>
    </source>
</reference>
<name>A0ABS1NHT1_9ACTN</name>
<feature type="compositionally biased region" description="Polar residues" evidence="1">
    <location>
        <begin position="124"/>
        <end position="146"/>
    </location>
</feature>
<feature type="compositionally biased region" description="Gly residues" evidence="1">
    <location>
        <begin position="236"/>
        <end position="247"/>
    </location>
</feature>
<proteinExistence type="predicted"/>
<dbReference type="Proteomes" id="UP000634229">
    <property type="component" value="Unassembled WGS sequence"/>
</dbReference>
<feature type="region of interest" description="Disordered" evidence="1">
    <location>
        <begin position="1"/>
        <end position="31"/>
    </location>
</feature>
<keyword evidence="4" id="KW-1185">Reference proteome</keyword>
<feature type="transmembrane region" description="Helical" evidence="2">
    <location>
        <begin position="97"/>
        <end position="117"/>
    </location>
</feature>
<evidence type="ECO:0000256" key="1">
    <source>
        <dbReference type="SAM" id="MobiDB-lite"/>
    </source>
</evidence>
<comment type="caution">
    <text evidence="3">The sequence shown here is derived from an EMBL/GenBank/DDBJ whole genome shotgun (WGS) entry which is preliminary data.</text>
</comment>
<keyword evidence="2" id="KW-0812">Transmembrane</keyword>
<feature type="region of interest" description="Disordered" evidence="1">
    <location>
        <begin position="210"/>
        <end position="281"/>
    </location>
</feature>
<sequence length="281" mass="28344">MGERLSGDGVPVRHRHGHPDGTVSGPPDVQDSATLETALTAALRADHLDPRAEQQALAAFRSAAHGSTGARRARTRRCDDWRRPEERRIRRPMRMTFGVAFASLALGGVAVAAIGSADRADTGRGTTHPSTAASDQPGGTASSASSDRPEPTDHPSRAQDTEAHCRAYEQVGKHGKALNATAWQQLVTAAGGQDKVATYCSEQLTRATATPNRTTGAGKPGKGPANADSGATGDTGASGNGTSGTGASGADPGGTHNATGNGQVSGGTGQASGGTGSGKHQ</sequence>
<keyword evidence="2" id="KW-0472">Membrane</keyword>
<feature type="region of interest" description="Disordered" evidence="1">
    <location>
        <begin position="119"/>
        <end position="161"/>
    </location>
</feature>
<keyword evidence="2" id="KW-1133">Transmembrane helix</keyword>
<protein>
    <submittedName>
        <fullName evidence="3">Uncharacterized protein</fullName>
    </submittedName>
</protein>
<evidence type="ECO:0000256" key="2">
    <source>
        <dbReference type="SAM" id="Phobius"/>
    </source>
</evidence>
<dbReference type="EMBL" id="JAERRF010000013">
    <property type="protein sequence ID" value="MBL1099472.1"/>
    <property type="molecule type" value="Genomic_DNA"/>
</dbReference>
<gene>
    <name evidence="3" type="ORF">JK363_22940</name>
</gene>
<accession>A0ABS1NHT1</accession>
<evidence type="ECO:0000313" key="4">
    <source>
        <dbReference type="Proteomes" id="UP000634229"/>
    </source>
</evidence>
<feature type="compositionally biased region" description="Gly residues" evidence="1">
    <location>
        <begin position="263"/>
        <end position="281"/>
    </location>
</feature>
<organism evidence="3 4">
    <name type="scientific">Streptomyces coffeae</name>
    <dbReference type="NCBI Taxonomy" id="621382"/>
    <lineage>
        <taxon>Bacteria</taxon>
        <taxon>Bacillati</taxon>
        <taxon>Actinomycetota</taxon>
        <taxon>Actinomycetes</taxon>
        <taxon>Kitasatosporales</taxon>
        <taxon>Streptomycetaceae</taxon>
        <taxon>Streptomyces</taxon>
    </lineage>
</organism>
<evidence type="ECO:0000313" key="3">
    <source>
        <dbReference type="EMBL" id="MBL1099472.1"/>
    </source>
</evidence>